<evidence type="ECO:0000313" key="4">
    <source>
        <dbReference type="EMBL" id="CAD9232852.1"/>
    </source>
</evidence>
<name>A0A6T6BSA5_9RHOD</name>
<reference evidence="5" key="1">
    <citation type="submission" date="2021-01" db="EMBL/GenBank/DDBJ databases">
        <authorList>
            <person name="Corre E."/>
            <person name="Pelletier E."/>
            <person name="Niang G."/>
            <person name="Scheremetjew M."/>
            <person name="Finn R."/>
            <person name="Kale V."/>
            <person name="Holt S."/>
            <person name="Cochrane G."/>
            <person name="Meng A."/>
            <person name="Brown T."/>
            <person name="Cohen L."/>
        </authorList>
    </citation>
    <scope>NUCLEOTIDE SEQUENCE</scope>
    <source>
        <strain evidence="5">SAG 36.94</strain>
    </source>
</reference>
<organism evidence="5">
    <name type="scientific">Compsopogon caeruleus</name>
    <dbReference type="NCBI Taxonomy" id="31354"/>
    <lineage>
        <taxon>Eukaryota</taxon>
        <taxon>Rhodophyta</taxon>
        <taxon>Compsopogonophyceae</taxon>
        <taxon>Compsopogonales</taxon>
        <taxon>Compsopogonaceae</taxon>
        <taxon>Compsopogon</taxon>
    </lineage>
</organism>
<evidence type="ECO:0000313" key="5">
    <source>
        <dbReference type="EMBL" id="CAD9232853.1"/>
    </source>
</evidence>
<evidence type="ECO:0000313" key="2">
    <source>
        <dbReference type="EMBL" id="CAD9232849.1"/>
    </source>
</evidence>
<dbReference type="EMBL" id="HBGH01008994">
    <property type="protein sequence ID" value="CAD9232852.1"/>
    <property type="molecule type" value="Transcribed_RNA"/>
</dbReference>
<evidence type="ECO:0000313" key="3">
    <source>
        <dbReference type="EMBL" id="CAD9232851.1"/>
    </source>
</evidence>
<dbReference type="AlphaFoldDB" id="A0A6T6BSA5"/>
<dbReference type="PANTHER" id="PTHR36776">
    <property type="entry name" value="EXPRESSED PROTEIN"/>
    <property type="match status" value="1"/>
</dbReference>
<protein>
    <submittedName>
        <fullName evidence="5">Uncharacterized protein</fullName>
    </submittedName>
</protein>
<gene>
    <name evidence="2" type="ORF">CCAE0312_LOCUS4934</name>
    <name evidence="3" type="ORF">CCAE0312_LOCUS4936</name>
    <name evidence="4" type="ORF">CCAE0312_LOCUS4937</name>
    <name evidence="5" type="ORF">CCAE0312_LOCUS4938</name>
</gene>
<evidence type="ECO:0000256" key="1">
    <source>
        <dbReference type="SAM" id="MobiDB-lite"/>
    </source>
</evidence>
<dbReference type="EMBL" id="HBGH01008993">
    <property type="protein sequence ID" value="CAD9232851.1"/>
    <property type="molecule type" value="Transcribed_RNA"/>
</dbReference>
<accession>A0A6T6BSA5</accession>
<dbReference type="EMBL" id="HBGH01008991">
    <property type="protein sequence ID" value="CAD9232849.1"/>
    <property type="molecule type" value="Transcribed_RNA"/>
</dbReference>
<sequence length="362" mass="40036">MSDDSTRYRLILGMGKAGEGVCSRRVDMNGRVGGMDGVGWVWGFLPRVGDRSLGGEREVVCRGSPRGIRIGGRAVRTWKATEDDRSGVENGVELPSIRDTATLDREKRWLAQSITQWLDDEWMQQRIHEEIGQRVADIYARQVLEGETDLGGMVLAAGTELESMDMRDAFVGPFDIANKMSELILLRMGREVCCADVENDGITTPDETPDIASSGEQGVGGHSRPPGLPSLATGFDKYRFMGRLMDGSISAMVGNAAVLITLGYNYNGTSMSWEAGSDVEPFWTDHFPEQPPKFLGPDADDIACGEIDRLFLSQSEDVQSGLDDLIEALYGEEATRMAREESDPEFRQRERVCKFLHFVGDY</sequence>
<feature type="region of interest" description="Disordered" evidence="1">
    <location>
        <begin position="200"/>
        <end position="226"/>
    </location>
</feature>
<dbReference type="PANTHER" id="PTHR36776:SF1">
    <property type="entry name" value="EXPRESSED PROTEIN"/>
    <property type="match status" value="1"/>
</dbReference>
<dbReference type="EMBL" id="HBGH01008995">
    <property type="protein sequence ID" value="CAD9232853.1"/>
    <property type="molecule type" value="Transcribed_RNA"/>
</dbReference>
<proteinExistence type="predicted"/>